<keyword evidence="6" id="KW-0445">Lipid transport</keyword>
<evidence type="ECO:0000256" key="11">
    <source>
        <dbReference type="RuleBase" id="RU361139"/>
    </source>
</evidence>
<dbReference type="GO" id="GO:0045040">
    <property type="term" value="P:protein insertion into mitochondrial outer membrane"/>
    <property type="evidence" value="ECO:0007669"/>
    <property type="project" value="UniProtKB-UniRule"/>
</dbReference>
<comment type="function">
    <text evidence="10">Component of the ERMES/MDM complex, which serves as a molecular tether to connect the endoplasmic reticulum (ER) and mitochondria. Components of this complex are involved in the control of mitochondrial shape and protein biogenesis, and function in nonvesicular lipid trafficking between the ER and mitochondria. MDM12 is required for the interaction of the ER-resident membrane protein MMM1 and the outer mitochondrial membrane-resident beta-barrel protein MDM10. The MDM12-MMM1 subcomplex functions in the major beta-barrel assembly pathway that is responsible for biogenesis of all mitochondrial outer membrane beta-barrel proteins, and acts in a late step after the SAM complex. The MDM10-MDM12-MMM1 subcomplex further acts in the TOM40-specific pathway after the action of the MDM12-MMM1 complex. Essential for establishing and maintaining the structure of mitochondria and maintenance of mtDNA nucleoids.</text>
</comment>
<dbReference type="InterPro" id="IPR029061">
    <property type="entry name" value="THDP-binding"/>
</dbReference>
<dbReference type="PANTHER" id="PTHR11516">
    <property type="entry name" value="PYRUVATE DEHYDROGENASE E1 COMPONENT, ALPHA SUBUNIT BACTERIAL AND ORGANELLAR"/>
    <property type="match status" value="1"/>
</dbReference>
<feature type="region of interest" description="Disordered" evidence="12">
    <location>
        <begin position="563"/>
        <end position="601"/>
    </location>
</feature>
<dbReference type="EMBL" id="SSOP01000006">
    <property type="protein sequence ID" value="KAB5595745.1"/>
    <property type="molecule type" value="Genomic_DNA"/>
</dbReference>
<evidence type="ECO:0000256" key="5">
    <source>
        <dbReference type="ARBA" id="ARBA00023052"/>
    </source>
</evidence>
<evidence type="ECO:0000313" key="15">
    <source>
        <dbReference type="Proteomes" id="UP000383932"/>
    </source>
</evidence>
<evidence type="ECO:0000256" key="2">
    <source>
        <dbReference type="ARBA" id="ARBA00004370"/>
    </source>
</evidence>
<accession>A0A5N5QVE8</accession>
<organism evidence="14 15">
    <name type="scientific">Ceratobasidium theobromae</name>
    <dbReference type="NCBI Taxonomy" id="1582974"/>
    <lineage>
        <taxon>Eukaryota</taxon>
        <taxon>Fungi</taxon>
        <taxon>Dikarya</taxon>
        <taxon>Basidiomycota</taxon>
        <taxon>Agaricomycotina</taxon>
        <taxon>Agaricomycetes</taxon>
        <taxon>Cantharellales</taxon>
        <taxon>Ceratobasidiaceae</taxon>
        <taxon>Ceratobasidium</taxon>
    </lineage>
</organism>
<dbReference type="GO" id="GO:0005789">
    <property type="term" value="C:endoplasmic reticulum membrane"/>
    <property type="evidence" value="ECO:0007669"/>
    <property type="project" value="UniProtKB-SubCell"/>
</dbReference>
<dbReference type="SUPFAM" id="SSF52518">
    <property type="entry name" value="Thiamin diphosphate-binding fold (THDP-binding)"/>
    <property type="match status" value="1"/>
</dbReference>
<evidence type="ECO:0000256" key="4">
    <source>
        <dbReference type="ARBA" id="ARBA00023002"/>
    </source>
</evidence>
<gene>
    <name evidence="10" type="primary">MDM12</name>
    <name evidence="14" type="ORF">CTheo_758</name>
</gene>
<dbReference type="FunFam" id="3.40.50.970:FF:000013">
    <property type="entry name" value="Pyruvate dehydrogenase E1 component subunit alpha"/>
    <property type="match status" value="1"/>
</dbReference>
<comment type="subcellular location">
    <subcellularLocation>
        <location evidence="2">Membrane</location>
    </subcellularLocation>
    <subcellularLocation>
        <location evidence="10">Mitochondrion outer membrane</location>
        <topology evidence="10">Peripheral membrane protein</topology>
        <orientation evidence="10">Cytoplasmic side</orientation>
    </subcellularLocation>
    <subcellularLocation>
        <location evidence="10">Endoplasmic reticulum membrane</location>
        <topology evidence="10">Peripheral membrane protein</topology>
        <orientation evidence="10">Cytoplasmic side</orientation>
    </subcellularLocation>
    <text evidence="10">The ERMES/MDM complex localizes to a few discrete foci (around 10 per single cell), that represent mitochondria-endoplasmic reticulum junctions. These foci are often found next to mtDNA nucleoids.</text>
</comment>
<feature type="compositionally biased region" description="Basic and acidic residues" evidence="12">
    <location>
        <begin position="696"/>
        <end position="705"/>
    </location>
</feature>
<dbReference type="GO" id="GO:0006086">
    <property type="term" value="P:pyruvate decarboxylation to acetyl-CoA"/>
    <property type="evidence" value="ECO:0007669"/>
    <property type="project" value="InterPro"/>
</dbReference>
<keyword evidence="9 11" id="KW-0670">Pyruvate</keyword>
<feature type="region of interest" description="Disordered" evidence="12">
    <location>
        <begin position="696"/>
        <end position="736"/>
    </location>
</feature>
<evidence type="ECO:0000256" key="3">
    <source>
        <dbReference type="ARBA" id="ARBA00022448"/>
    </source>
</evidence>
<dbReference type="OrthoDB" id="10256198at2759"/>
<dbReference type="InterPro" id="IPR027532">
    <property type="entry name" value="Mdm12"/>
</dbReference>
<comment type="similarity">
    <text evidence="10">Belongs to the MDM12 family.</text>
</comment>
<evidence type="ECO:0000256" key="1">
    <source>
        <dbReference type="ARBA" id="ARBA00001964"/>
    </source>
</evidence>
<dbReference type="Proteomes" id="UP000383932">
    <property type="component" value="Unassembled WGS sequence"/>
</dbReference>
<keyword evidence="10" id="KW-0496">Mitochondrion</keyword>
<feature type="domain" description="SMP-LTD" evidence="13">
    <location>
        <begin position="405"/>
        <end position="794"/>
    </location>
</feature>
<comment type="catalytic activity">
    <reaction evidence="11">
        <text>N(6)-[(R)-lipoyl]-L-lysyl-[protein] + pyruvate + H(+) = N(6)-[(R)-S(8)-acetyldihydrolipoyl]-L-lysyl-[protein] + CO2</text>
        <dbReference type="Rhea" id="RHEA:19189"/>
        <dbReference type="Rhea" id="RHEA-COMP:10474"/>
        <dbReference type="Rhea" id="RHEA-COMP:10478"/>
        <dbReference type="ChEBI" id="CHEBI:15361"/>
        <dbReference type="ChEBI" id="CHEBI:15378"/>
        <dbReference type="ChEBI" id="CHEBI:16526"/>
        <dbReference type="ChEBI" id="CHEBI:83099"/>
        <dbReference type="ChEBI" id="CHEBI:83111"/>
        <dbReference type="EC" id="1.2.4.1"/>
    </reaction>
</comment>
<dbReference type="GO" id="GO:0006869">
    <property type="term" value="P:lipid transport"/>
    <property type="evidence" value="ECO:0007669"/>
    <property type="project" value="UniProtKB-KW"/>
</dbReference>
<evidence type="ECO:0000256" key="7">
    <source>
        <dbReference type="ARBA" id="ARBA00023121"/>
    </source>
</evidence>
<evidence type="ECO:0000256" key="12">
    <source>
        <dbReference type="SAM" id="MobiDB-lite"/>
    </source>
</evidence>
<comment type="subunit">
    <text evidence="10">Component of the ER-mitochondria encounter structure (ERMES) or MDM complex, composed of MMM1, MDM10, MDM12 and MDM34. A MMM1 homodimer associates with one molecule of MDM12 on each side in a pairwise head-to-tail manner, and the SMP-LTD domains of MMM1 and MDM12 generate a continuous hydrophobic tunnel for phospholipid trafficking.</text>
</comment>
<dbReference type="HAMAP" id="MF_03104">
    <property type="entry name" value="Mdm12"/>
    <property type="match status" value="1"/>
</dbReference>
<keyword evidence="3" id="KW-0813">Transport</keyword>
<keyword evidence="4 11" id="KW-0560">Oxidoreductase</keyword>
<keyword evidence="5 11" id="KW-0786">Thiamine pyrophosphate</keyword>
<protein>
    <recommendedName>
        <fullName evidence="10">Mitochondrial distribution and morphology protein 12</fullName>
    </recommendedName>
    <alternativeName>
        <fullName evidence="10">Mitochondrial inheritance component MDM12</fullName>
    </alternativeName>
</protein>
<comment type="function">
    <text evidence="11">The pyruvate dehydrogenase complex catalyzes the overall conversion of pyruvate to acetyl-CoA and CO(2).</text>
</comment>
<dbReference type="GO" id="GO:0008289">
    <property type="term" value="F:lipid binding"/>
    <property type="evidence" value="ECO:0007669"/>
    <property type="project" value="UniProtKB-KW"/>
</dbReference>
<keyword evidence="10" id="KW-0256">Endoplasmic reticulum</keyword>
<name>A0A5N5QVE8_9AGAM</name>
<keyword evidence="8 10" id="KW-0472">Membrane</keyword>
<dbReference type="InterPro" id="IPR050642">
    <property type="entry name" value="PDH_E1_Alpha_Subunit"/>
</dbReference>
<dbReference type="PANTHER" id="PTHR11516:SF60">
    <property type="entry name" value="PYRUVATE DEHYDROGENASE E1 COMPONENT SUBUNIT ALPHA"/>
    <property type="match status" value="1"/>
</dbReference>
<evidence type="ECO:0000256" key="6">
    <source>
        <dbReference type="ARBA" id="ARBA00023055"/>
    </source>
</evidence>
<evidence type="ECO:0000256" key="10">
    <source>
        <dbReference type="HAMAP-Rule" id="MF_03104"/>
    </source>
</evidence>
<keyword evidence="10" id="KW-1000">Mitochondrion outer membrane</keyword>
<dbReference type="GO" id="GO:0032865">
    <property type="term" value="C:ERMES complex"/>
    <property type="evidence" value="ECO:0007669"/>
    <property type="project" value="UniProtKB-UniRule"/>
</dbReference>
<sequence>MMATLRVASRLAPRRITPGLARYIQTSADTTQLLQSLPVLGTDSFTVRLHEDSFQSYRCDKPMLDVEVTKNMLIDMYRQMTTMRRMEMAADALYKAKLIRGFCHLAIGQEAVSVGMESAIDKNDRVITAYRCHPFAVLRGGTVKGVIAELLGRQAGMSKGKGGSMHIFTPSFFGGNGIVGAQVPVGAGLAFAQKYTGDKHVTFAMYGDGASNQGQVFEAFNMAKLWSLPCVFVCENNKYGMGTSAERSSSNTEYFKRGDLIAGVQVNGMDIIASHQGVKFARQWCLDGNGPLLLEFVTYRYGGHSMSDPGTTYRTREEIQRMRSTQDPIKGLQKYLEDWGVASEEELKHIDKEAKAEVDKAVEEAKASPEPEPKDLWTDIYYKGTEPPYMRGRERGEFPILRSQRSVDLGWDLLQQPLADTLVDALNRTLASASRPSFIGPSEVTSFEFGSNAPEVEVVDVRDIHPDFLEEYSEDSDGSQLGEEGAAYDDGEEEYEWVPRRRAARDIPEVEPRTPGLGSPFGARDFFGGAGVGGIGIHGLPRSLGPGGMGLAGVGGIGIGISPLGGRSGRRTPQEDEGAPEEEVPVKPPTQSGDDEAKPSAAPAPALQMHFHVLFHSNLRLTVKTSVLLNYPSESFLSLPVKLRITGDMVPFTAPAYLTCLPGLVFDGEIVVAYEGPRRRVHLCIVDDLDPYGLAGDRKNRRMDASSDSLPAPSADSGLPGTSECRPPSPSPVDRSLPIGQRLLPSILIETEIGQADKHVLRNVSRVERFIQDVLRKTLEDELVFPNFHTIILG</sequence>
<dbReference type="CDD" id="cd21672">
    <property type="entry name" value="SMP_Mdm12"/>
    <property type="match status" value="1"/>
</dbReference>
<dbReference type="Gene3D" id="3.40.50.970">
    <property type="match status" value="1"/>
</dbReference>
<dbReference type="GO" id="GO:0004739">
    <property type="term" value="F:pyruvate dehydrogenase (acetyl-transferring) activity"/>
    <property type="evidence" value="ECO:0007669"/>
    <property type="project" value="UniProtKB-UniRule"/>
</dbReference>
<reference evidence="14 15" key="1">
    <citation type="journal article" date="2019" name="Fungal Biol. Biotechnol.">
        <title>Draft genome sequence of fastidious pathogen Ceratobasidium theobromae, which causes vascular-streak dieback in Theobroma cacao.</title>
        <authorList>
            <person name="Ali S.S."/>
            <person name="Asman A."/>
            <person name="Shao J."/>
            <person name="Firmansyah A.P."/>
            <person name="Susilo A.W."/>
            <person name="Rosmana A."/>
            <person name="McMahon P."/>
            <person name="Junaid M."/>
            <person name="Guest D."/>
            <person name="Kheng T.Y."/>
            <person name="Meinhardt L.W."/>
            <person name="Bailey B.A."/>
        </authorList>
    </citation>
    <scope>NUCLEOTIDE SEQUENCE [LARGE SCALE GENOMIC DNA]</scope>
    <source>
        <strain evidence="14 15">CT2</strain>
    </source>
</reference>
<evidence type="ECO:0000256" key="8">
    <source>
        <dbReference type="ARBA" id="ARBA00023136"/>
    </source>
</evidence>
<dbReference type="AlphaFoldDB" id="A0A5N5QVE8"/>
<dbReference type="InterPro" id="IPR001017">
    <property type="entry name" value="DH_E1"/>
</dbReference>
<feature type="compositionally biased region" description="Low complexity" evidence="12">
    <location>
        <begin position="706"/>
        <end position="717"/>
    </location>
</feature>
<keyword evidence="15" id="KW-1185">Reference proteome</keyword>
<comment type="caution">
    <text evidence="14">The sequence shown here is derived from an EMBL/GenBank/DDBJ whole genome shotgun (WGS) entry which is preliminary data.</text>
</comment>
<dbReference type="PROSITE" id="PS51847">
    <property type="entry name" value="SMP"/>
    <property type="match status" value="1"/>
</dbReference>
<dbReference type="InterPro" id="IPR031468">
    <property type="entry name" value="SMP_LBD"/>
</dbReference>
<feature type="region of interest" description="Disordered" evidence="12">
    <location>
        <begin position="472"/>
        <end position="493"/>
    </location>
</feature>
<evidence type="ECO:0000256" key="9">
    <source>
        <dbReference type="ARBA" id="ARBA00023317"/>
    </source>
</evidence>
<comment type="cofactor">
    <cofactor evidence="1 11">
        <name>thiamine diphosphate</name>
        <dbReference type="ChEBI" id="CHEBI:58937"/>
    </cofactor>
</comment>
<proteinExistence type="inferred from homology"/>
<dbReference type="Pfam" id="PF00676">
    <property type="entry name" value="E1_dh"/>
    <property type="match status" value="1"/>
</dbReference>
<dbReference type="NCBIfam" id="TIGR03182">
    <property type="entry name" value="PDH_E1_alph_y"/>
    <property type="match status" value="1"/>
</dbReference>
<evidence type="ECO:0000313" key="14">
    <source>
        <dbReference type="EMBL" id="KAB5595745.1"/>
    </source>
</evidence>
<keyword evidence="7" id="KW-0446">Lipid-binding</keyword>
<dbReference type="InterPro" id="IPR017597">
    <property type="entry name" value="Pyrv_DH_E1_asu_subgrp-y"/>
</dbReference>
<dbReference type="CDD" id="cd02000">
    <property type="entry name" value="TPP_E1_PDC_ADC_BCADC"/>
    <property type="match status" value="1"/>
</dbReference>
<evidence type="ECO:0000259" key="13">
    <source>
        <dbReference type="PROSITE" id="PS51847"/>
    </source>
</evidence>